<gene>
    <name evidence="2" type="ordered locus">Metok_1045</name>
</gene>
<dbReference type="AlphaFoldDB" id="F8ANG1"/>
<dbReference type="Pfam" id="PF09880">
    <property type="entry name" value="EhaE"/>
    <property type="match status" value="1"/>
</dbReference>
<name>F8ANG1_METOI</name>
<keyword evidence="3" id="KW-1185">Reference proteome</keyword>
<protein>
    <submittedName>
        <fullName evidence="2">(NiFe)-hydrogenase-3-type complex Eha, membrane protein EhaE</fullName>
    </submittedName>
</protein>
<evidence type="ECO:0000313" key="2">
    <source>
        <dbReference type="EMBL" id="AEH07015.1"/>
    </source>
</evidence>
<organism evidence="2 3">
    <name type="scientific">Methanothermococcus okinawensis (strain DSM 14208 / JCM 11175 / IH1)</name>
    <dbReference type="NCBI Taxonomy" id="647113"/>
    <lineage>
        <taxon>Archaea</taxon>
        <taxon>Methanobacteriati</taxon>
        <taxon>Methanobacteriota</taxon>
        <taxon>Methanomada group</taxon>
        <taxon>Methanococci</taxon>
        <taxon>Methanococcales</taxon>
        <taxon>Methanococcaceae</taxon>
        <taxon>Methanothermococcus</taxon>
    </lineage>
</organism>
<keyword evidence="1" id="KW-1133">Transmembrane helix</keyword>
<feature type="transmembrane region" description="Helical" evidence="1">
    <location>
        <begin position="61"/>
        <end position="80"/>
    </location>
</feature>
<dbReference type="eggNOG" id="arCOG04830">
    <property type="taxonomic scope" value="Archaea"/>
</dbReference>
<dbReference type="EMBL" id="CP002792">
    <property type="protein sequence ID" value="AEH07015.1"/>
    <property type="molecule type" value="Genomic_DNA"/>
</dbReference>
<dbReference type="KEGG" id="mok:Metok_1045"/>
<dbReference type="PIRSF" id="PIRSF036535">
    <property type="entry name" value="EhaE"/>
    <property type="match status" value="1"/>
</dbReference>
<dbReference type="Proteomes" id="UP000009296">
    <property type="component" value="Chromosome"/>
</dbReference>
<sequence>MNIMNLIILTTYIGYFLLIVGTIGAIFGPMVDDPFKRLLNMEVPSMGVSLIFLAYNETLALMTYLAVNAILMLVLVRAIIKNEEMEE</sequence>
<dbReference type="InterPro" id="IPR011317">
    <property type="entry name" value="Prd_NiFe_hyd_3_EhaE"/>
</dbReference>
<evidence type="ECO:0000256" key="1">
    <source>
        <dbReference type="SAM" id="Phobius"/>
    </source>
</evidence>
<accession>F8ANG1</accession>
<feature type="transmembrane region" description="Helical" evidence="1">
    <location>
        <begin position="6"/>
        <end position="26"/>
    </location>
</feature>
<dbReference type="HOGENOM" id="CLU_191930_0_0_2"/>
<dbReference type="STRING" id="647113.Metok_1045"/>
<evidence type="ECO:0000313" key="3">
    <source>
        <dbReference type="Proteomes" id="UP000009296"/>
    </source>
</evidence>
<keyword evidence="1" id="KW-0812">Transmembrane</keyword>
<keyword evidence="1" id="KW-0472">Membrane</keyword>
<reference evidence="2" key="1">
    <citation type="submission" date="2011-05" db="EMBL/GenBank/DDBJ databases">
        <title>Complete sequence of chromosome of Methanothermococcus okinawensis IH1.</title>
        <authorList>
            <consortium name="US DOE Joint Genome Institute"/>
            <person name="Lucas S."/>
            <person name="Han J."/>
            <person name="Lapidus A."/>
            <person name="Cheng J.-F."/>
            <person name="Goodwin L."/>
            <person name="Pitluck S."/>
            <person name="Peters L."/>
            <person name="Mikhailova N."/>
            <person name="Held B."/>
            <person name="Han C."/>
            <person name="Tapia R."/>
            <person name="Land M."/>
            <person name="Hauser L."/>
            <person name="Kyrpides N."/>
            <person name="Ivanova N."/>
            <person name="Pagani I."/>
            <person name="Sieprawska-Lupa M."/>
            <person name="Takai K."/>
            <person name="Miyazaki J."/>
            <person name="Whitman W."/>
            <person name="Woyke T."/>
        </authorList>
    </citation>
    <scope>NUCLEOTIDE SEQUENCE [LARGE SCALE GENOMIC DNA]</scope>
    <source>
        <strain evidence="2">IH1</strain>
    </source>
</reference>
<proteinExistence type="predicted"/>